<protein>
    <recommendedName>
        <fullName evidence="6">Homeobox domain-containing protein</fullName>
    </recommendedName>
</protein>
<dbReference type="SMART" id="SM00389">
    <property type="entry name" value="HOX"/>
    <property type="match status" value="1"/>
</dbReference>
<dbReference type="InterPro" id="IPR009057">
    <property type="entry name" value="Homeodomain-like_sf"/>
</dbReference>
<dbReference type="GO" id="GO:0009893">
    <property type="term" value="P:positive regulation of metabolic process"/>
    <property type="evidence" value="ECO:0007669"/>
    <property type="project" value="UniProtKB-ARBA"/>
</dbReference>
<evidence type="ECO:0000256" key="4">
    <source>
        <dbReference type="PROSITE-ProRule" id="PRU00108"/>
    </source>
</evidence>
<evidence type="ECO:0000259" key="6">
    <source>
        <dbReference type="PROSITE" id="PS50071"/>
    </source>
</evidence>
<comment type="caution">
    <text evidence="7">The sequence shown here is derived from an EMBL/GenBank/DDBJ whole genome shotgun (WGS) entry which is preliminary data.</text>
</comment>
<organism evidence="7 8">
    <name type="scientific">Adineta steineri</name>
    <dbReference type="NCBI Taxonomy" id="433720"/>
    <lineage>
        <taxon>Eukaryota</taxon>
        <taxon>Metazoa</taxon>
        <taxon>Spiralia</taxon>
        <taxon>Gnathifera</taxon>
        <taxon>Rotifera</taxon>
        <taxon>Eurotatoria</taxon>
        <taxon>Bdelloidea</taxon>
        <taxon>Adinetida</taxon>
        <taxon>Adinetidae</taxon>
        <taxon>Adineta</taxon>
    </lineage>
</organism>
<sequence>MPVINLTREEFKRFRTNFTQHQLSELEKEFRFSKYLCRRRRIEIAHSLVLTELQIKIWFQGRRMQCKKDNFYANVIPKVSDRLTTATMSSPNLIKKEEPEIEAT</sequence>
<evidence type="ECO:0000256" key="1">
    <source>
        <dbReference type="ARBA" id="ARBA00023125"/>
    </source>
</evidence>
<evidence type="ECO:0000256" key="5">
    <source>
        <dbReference type="RuleBase" id="RU000682"/>
    </source>
</evidence>
<dbReference type="InterPro" id="IPR020479">
    <property type="entry name" value="HD_metazoa"/>
</dbReference>
<dbReference type="OrthoDB" id="6159439at2759"/>
<feature type="DNA-binding region" description="Homeobox" evidence="4">
    <location>
        <begin position="11"/>
        <end position="70"/>
    </location>
</feature>
<dbReference type="PRINTS" id="PR00024">
    <property type="entry name" value="HOMEOBOX"/>
</dbReference>
<dbReference type="CDD" id="cd00086">
    <property type="entry name" value="homeodomain"/>
    <property type="match status" value="1"/>
</dbReference>
<evidence type="ECO:0000313" key="7">
    <source>
        <dbReference type="EMBL" id="CAF1249809.1"/>
    </source>
</evidence>
<dbReference type="InterPro" id="IPR001356">
    <property type="entry name" value="HD"/>
</dbReference>
<comment type="subcellular location">
    <subcellularLocation>
        <location evidence="4 5">Nucleus</location>
    </subcellularLocation>
</comment>
<dbReference type="Pfam" id="PF00046">
    <property type="entry name" value="Homeodomain"/>
    <property type="match status" value="1"/>
</dbReference>
<feature type="domain" description="Homeobox" evidence="6">
    <location>
        <begin position="9"/>
        <end position="69"/>
    </location>
</feature>
<dbReference type="GO" id="GO:0005634">
    <property type="term" value="C:nucleus"/>
    <property type="evidence" value="ECO:0007669"/>
    <property type="project" value="UniProtKB-SubCell"/>
</dbReference>
<dbReference type="AlphaFoldDB" id="A0A814ZXM3"/>
<keyword evidence="1 4" id="KW-0238">DNA-binding</keyword>
<name>A0A814ZXM3_9BILA</name>
<dbReference type="GO" id="GO:0000978">
    <property type="term" value="F:RNA polymerase II cis-regulatory region sequence-specific DNA binding"/>
    <property type="evidence" value="ECO:0007669"/>
    <property type="project" value="TreeGrafter"/>
</dbReference>
<accession>A0A814ZXM3</accession>
<reference evidence="7" key="1">
    <citation type="submission" date="2021-02" db="EMBL/GenBank/DDBJ databases">
        <authorList>
            <person name="Nowell W R."/>
        </authorList>
    </citation>
    <scope>NUCLEOTIDE SEQUENCE</scope>
</reference>
<dbReference type="PROSITE" id="PS50071">
    <property type="entry name" value="HOMEOBOX_2"/>
    <property type="match status" value="1"/>
</dbReference>
<evidence type="ECO:0000256" key="3">
    <source>
        <dbReference type="ARBA" id="ARBA00023242"/>
    </source>
</evidence>
<keyword evidence="2 4" id="KW-0371">Homeobox</keyword>
<dbReference type="Proteomes" id="UP000663832">
    <property type="component" value="Unassembled WGS sequence"/>
</dbReference>
<proteinExistence type="predicted"/>
<keyword evidence="8" id="KW-1185">Reference proteome</keyword>
<dbReference type="PANTHER" id="PTHR45664">
    <property type="entry name" value="PROTEIN ZERKNUELLT 1-RELATED"/>
    <property type="match status" value="1"/>
</dbReference>
<evidence type="ECO:0000256" key="2">
    <source>
        <dbReference type="ARBA" id="ARBA00023155"/>
    </source>
</evidence>
<dbReference type="Gene3D" id="1.10.10.60">
    <property type="entry name" value="Homeodomain-like"/>
    <property type="match status" value="1"/>
</dbReference>
<keyword evidence="3 4" id="KW-0539">Nucleus</keyword>
<dbReference type="EMBL" id="CAJNOM010000222">
    <property type="protein sequence ID" value="CAF1249809.1"/>
    <property type="molecule type" value="Genomic_DNA"/>
</dbReference>
<gene>
    <name evidence="7" type="ORF">QVE165_LOCUS28442</name>
</gene>
<evidence type="ECO:0000313" key="8">
    <source>
        <dbReference type="Proteomes" id="UP000663832"/>
    </source>
</evidence>
<dbReference type="PANTHER" id="PTHR45664:SF12">
    <property type="entry name" value="PANCREAS_DUODENUM HOMEOBOX PROTEIN 1"/>
    <property type="match status" value="1"/>
</dbReference>
<dbReference type="GO" id="GO:0000981">
    <property type="term" value="F:DNA-binding transcription factor activity, RNA polymerase II-specific"/>
    <property type="evidence" value="ECO:0007669"/>
    <property type="project" value="TreeGrafter"/>
</dbReference>
<dbReference type="SUPFAM" id="SSF46689">
    <property type="entry name" value="Homeodomain-like"/>
    <property type="match status" value="1"/>
</dbReference>